<keyword evidence="3 6" id="KW-0732">Signal</keyword>
<organism evidence="8 9">
    <name type="scientific">Ficus carica</name>
    <name type="common">Common fig</name>
    <dbReference type="NCBI Taxonomy" id="3494"/>
    <lineage>
        <taxon>Eukaryota</taxon>
        <taxon>Viridiplantae</taxon>
        <taxon>Streptophyta</taxon>
        <taxon>Embryophyta</taxon>
        <taxon>Tracheophyta</taxon>
        <taxon>Spermatophyta</taxon>
        <taxon>Magnoliopsida</taxon>
        <taxon>eudicotyledons</taxon>
        <taxon>Gunneridae</taxon>
        <taxon>Pentapetalae</taxon>
        <taxon>rosids</taxon>
        <taxon>fabids</taxon>
        <taxon>Rosales</taxon>
        <taxon>Moraceae</taxon>
        <taxon>Ficeae</taxon>
        <taxon>Ficus</taxon>
    </lineage>
</organism>
<dbReference type="Proteomes" id="UP001187192">
    <property type="component" value="Unassembled WGS sequence"/>
</dbReference>
<protein>
    <recommendedName>
        <fullName evidence="7">EGF-like domain-containing protein</fullName>
    </recommendedName>
</protein>
<name>A0AA87YPM0_FICCA</name>
<dbReference type="InterPro" id="IPR000742">
    <property type="entry name" value="EGF"/>
</dbReference>
<dbReference type="InterPro" id="IPR000152">
    <property type="entry name" value="EGF-type_Asp/Asn_hydroxyl_site"/>
</dbReference>
<accession>A0AA87YPM0</accession>
<comment type="caution">
    <text evidence="8">The sequence shown here is derived from an EMBL/GenBank/DDBJ whole genome shotgun (WGS) entry which is preliminary data.</text>
</comment>
<evidence type="ECO:0000256" key="3">
    <source>
        <dbReference type="ARBA" id="ARBA00022729"/>
    </source>
</evidence>
<evidence type="ECO:0000313" key="8">
    <source>
        <dbReference type="EMBL" id="GMN19582.1"/>
    </source>
</evidence>
<dbReference type="PROSITE" id="PS50026">
    <property type="entry name" value="EGF_3"/>
    <property type="match status" value="1"/>
</dbReference>
<feature type="non-terminal residue" evidence="8">
    <location>
        <position position="1"/>
    </location>
</feature>
<dbReference type="InterPro" id="IPR018097">
    <property type="entry name" value="EGF_Ca-bd_CS"/>
</dbReference>
<dbReference type="Pfam" id="PF13947">
    <property type="entry name" value="GUB_WAK_bind"/>
    <property type="match status" value="1"/>
</dbReference>
<dbReference type="PROSITE" id="PS01186">
    <property type="entry name" value="EGF_2"/>
    <property type="match status" value="1"/>
</dbReference>
<evidence type="ECO:0000256" key="6">
    <source>
        <dbReference type="SAM" id="SignalP"/>
    </source>
</evidence>
<dbReference type="PROSITE" id="PS01187">
    <property type="entry name" value="EGF_CA"/>
    <property type="match status" value="1"/>
</dbReference>
<feature type="signal peptide" evidence="6">
    <location>
        <begin position="1"/>
        <end position="22"/>
    </location>
</feature>
<dbReference type="InterPro" id="IPR025287">
    <property type="entry name" value="WAK_GUB"/>
</dbReference>
<keyword evidence="9" id="KW-1185">Reference proteome</keyword>
<evidence type="ECO:0000256" key="1">
    <source>
        <dbReference type="ARBA" id="ARBA00004167"/>
    </source>
</evidence>
<dbReference type="SMART" id="SM00179">
    <property type="entry name" value="EGF_CA"/>
    <property type="match status" value="1"/>
</dbReference>
<evidence type="ECO:0000256" key="5">
    <source>
        <dbReference type="PROSITE-ProRule" id="PRU00076"/>
    </source>
</evidence>
<dbReference type="PROSITE" id="PS00010">
    <property type="entry name" value="ASX_HYDROXYL"/>
    <property type="match status" value="1"/>
</dbReference>
<evidence type="ECO:0000259" key="7">
    <source>
        <dbReference type="PROSITE" id="PS50026"/>
    </source>
</evidence>
<sequence length="345" mass="37888">MQIWLLRLTALTTAFAAATIAAQSLPAGCDDQYCGDLKVPYPFGMTDECAFEDKTFINCSKSGNDSTPYLMKGGNLVVKNISLDGEMEIMNYVAKDCYSQNGTQTNNTGPRLRLIDLFTISDAKNKFFAIGCDTYAIIKGSRGKNSYTTGCFSSCQEDDSLTEPCSGVGCCQVSLPRQLVNINLTLSSFYNHKYVWDFNPCSYAFVVKDGEFNFSDTSFEKLNKTEKLPMVINWSIGNVSCEVARKFENYSCKANSECVSGVRSGYLCRCLPGYEGNPYHPHGCTDIDECKGKPDACINGTCINIPGDFSCSCHEGYTPENKTTCKPKPNREGGSSRALLLIIPL</sequence>
<dbReference type="Gene3D" id="2.10.25.10">
    <property type="entry name" value="Laminin"/>
    <property type="match status" value="2"/>
</dbReference>
<feature type="chain" id="PRO_5041745350" description="EGF-like domain-containing protein" evidence="6">
    <location>
        <begin position="23"/>
        <end position="345"/>
    </location>
</feature>
<dbReference type="SUPFAM" id="SSF57196">
    <property type="entry name" value="EGF/Laminin"/>
    <property type="match status" value="1"/>
</dbReference>
<comment type="subcellular location">
    <subcellularLocation>
        <location evidence="1">Membrane</location>
        <topology evidence="1">Single-pass membrane protein</topology>
    </subcellularLocation>
</comment>
<proteinExistence type="predicted"/>
<dbReference type="GO" id="GO:0030247">
    <property type="term" value="F:polysaccharide binding"/>
    <property type="evidence" value="ECO:0007669"/>
    <property type="project" value="InterPro"/>
</dbReference>
<dbReference type="EMBL" id="BTGU01006357">
    <property type="protein sequence ID" value="GMN19582.1"/>
    <property type="molecule type" value="Genomic_DNA"/>
</dbReference>
<dbReference type="InterPro" id="IPR001881">
    <property type="entry name" value="EGF-like_Ca-bd_dom"/>
</dbReference>
<dbReference type="CDD" id="cd00054">
    <property type="entry name" value="EGF_CA"/>
    <property type="match status" value="1"/>
</dbReference>
<dbReference type="SMART" id="SM00181">
    <property type="entry name" value="EGF"/>
    <property type="match status" value="2"/>
</dbReference>
<dbReference type="AlphaFoldDB" id="A0AA87YPM0"/>
<evidence type="ECO:0000256" key="2">
    <source>
        <dbReference type="ARBA" id="ARBA00022536"/>
    </source>
</evidence>
<feature type="domain" description="EGF-like" evidence="7">
    <location>
        <begin position="286"/>
        <end position="326"/>
    </location>
</feature>
<keyword evidence="4" id="KW-1015">Disulfide bond</keyword>
<dbReference type="Pfam" id="PF07645">
    <property type="entry name" value="EGF_CA"/>
    <property type="match status" value="1"/>
</dbReference>
<comment type="caution">
    <text evidence="5">Lacks conserved residue(s) required for the propagation of feature annotation.</text>
</comment>
<dbReference type="InterPro" id="IPR049883">
    <property type="entry name" value="NOTCH1_EGF-like"/>
</dbReference>
<gene>
    <name evidence="8" type="ORF">TIFTF001_048635</name>
</gene>
<dbReference type="GO" id="GO:0016020">
    <property type="term" value="C:membrane"/>
    <property type="evidence" value="ECO:0007669"/>
    <property type="project" value="UniProtKB-SubCell"/>
</dbReference>
<dbReference type="PANTHER" id="PTHR33491">
    <property type="entry name" value="OSJNBA0016N04.9 PROTEIN"/>
    <property type="match status" value="1"/>
</dbReference>
<dbReference type="GO" id="GO:0005509">
    <property type="term" value="F:calcium ion binding"/>
    <property type="evidence" value="ECO:0007669"/>
    <property type="project" value="InterPro"/>
</dbReference>
<evidence type="ECO:0000313" key="9">
    <source>
        <dbReference type="Proteomes" id="UP001187192"/>
    </source>
</evidence>
<keyword evidence="2 5" id="KW-0245">EGF-like domain</keyword>
<dbReference type="FunFam" id="2.10.25.10:FF:000068">
    <property type="entry name" value="Latent transforming growth factor beta binding protein 3"/>
    <property type="match status" value="1"/>
</dbReference>
<evidence type="ECO:0000256" key="4">
    <source>
        <dbReference type="ARBA" id="ARBA00023157"/>
    </source>
</evidence>
<reference evidence="8" key="1">
    <citation type="submission" date="2023-07" db="EMBL/GenBank/DDBJ databases">
        <title>draft genome sequence of fig (Ficus carica).</title>
        <authorList>
            <person name="Takahashi T."/>
            <person name="Nishimura K."/>
        </authorList>
    </citation>
    <scope>NUCLEOTIDE SEQUENCE</scope>
</reference>